<sequence length="1502" mass="168385">MLPKLCRSSDYFVDAFSAKNIELGTQEFPYRSFTSLASEVLNIHSNTERTLRIFTNDCYIKDNEILLINITNVILMPLPDYNIFEHYNLSKKSPQKPLLVPTHFEQHGISEKALFHILSHADMQVDKVLAESKFSTYEKDKLSAYTSTIKPLRTSLEIMGVDFYREEIDYNQKNKLITPIYAQDRLLKIVNTDINITGEIVITNDPINVHFENITVEGYSLRSLFDDNPVVYNYPEAFVRPSFYAKNISYVIYKDRTTIRNTDIFLFTGPANVTIENIDIGRFYSTAADYTSAISCFISPQCIPEDEESQIYDVNGYKSRFVFDGHKDRTFGNLFFIYQPHYRNYEVNFTNFDMRGLHIYQPFTVIPIGATPIDSFYISNVFISNATVLDDFIGVGWVKKAILTNVTIENVFDNNGIITLVEPLNVIVSDISVRDYTAKSTKTLSDFEITSLLETEISINRLFLSNCIFRGAPFIDTNQRLQKFELTNGFFQGIQNAGQVPIMHLRSVSSLAIMNHTFENVSIPEGDEPLNYFIDIVQLKLEEDSETILEDISFDNADISFINVKTITSVNAESNIVVNNLAVMNTYFQTSRSIISTHGFEVPTNCHLVFENFTASNISFKTKGELFNFKHYLLNPVVIRNSVFEDLSSASIVMNVIRPSNSSMSSKVRFESCQFTKIQNPQRSFIDSPSNGYFEIASSNFSEISSINDFSGVLHLSSRSHVFFSDCIFTNNSAISSGLFKADRESNLTCVNCKIYNNFALKYAIFEAHTGGRMQFVNTVLSNNYAIQHSIGIIQETVQMSVFSNCTIFGNSYATQAEIIQAVNNQCNRVCMLSNELKQHLGKYCRFHMLATNLSIVTVTEPSIFSLGLITGSILINSETEIYNQPYFVNSFLSNVEFTGLTLHSIEFSDIYSFLLSSNVTIQNSSIYSVNSANEGTLLETSDSRIIINNITYSNSNAAFIVSSSAELYVKSLVLDKIHGSESLMDIYRSPKLKLEDIQLADYSTSTSRVIFIDKCEHLIILNTTVANYTKTLFVIRNSYVSLIENLHVTGYYRALEVVNSNIQLINHSSFSQCGSDLLIYAGALYIEESNATLSNTSFVENKAVSGGAIASICSTHINCNVKIQNSNFTSNVASGKGGSIYYSYKPAAIDDHTVFADNSAPYGDNIASYPAQIGSLGGNISEKIEIDLVSPGIPIIQEINVALYDGDGQIITMENSSQVIITPKSQDSSIKGISSFKLVNGTTKFTGFTPISQPASSQVRYEVSSKSIVREKVTKAFNSKISPLEILINFSYCKPGEQVINGQCYKCPAGTYSFDWNSTQCHKCLDNADCLGNQQMKVAKGYWRRSTNSTTLIECFIKDACKGGYHPENEHPVQCGTGYTGKLCSKCKITSDQKYQRINDFECEVCPNPIFNALRVIGLVILILAFFMVIIIANIRKTTESDFSILLRILTSYLQIITTSMSMTTKYPSSMAIIFLPIERIGGSSQTFLSFDCFINLNKPS</sequence>
<dbReference type="PANTHER" id="PTHR11319">
    <property type="entry name" value="G PROTEIN-COUPLED RECEPTOR-RELATED"/>
    <property type="match status" value="1"/>
</dbReference>
<organism evidence="2 3">
    <name type="scientific">Euplotes crassus</name>
    <dbReference type="NCBI Taxonomy" id="5936"/>
    <lineage>
        <taxon>Eukaryota</taxon>
        <taxon>Sar</taxon>
        <taxon>Alveolata</taxon>
        <taxon>Ciliophora</taxon>
        <taxon>Intramacronucleata</taxon>
        <taxon>Spirotrichea</taxon>
        <taxon>Hypotrichia</taxon>
        <taxon>Euplotida</taxon>
        <taxon>Euplotidae</taxon>
        <taxon>Moneuplotes</taxon>
    </lineage>
</organism>
<dbReference type="PANTHER" id="PTHR11319:SF35">
    <property type="entry name" value="OUTER MEMBRANE PROTEIN PMPC-RELATED"/>
    <property type="match status" value="1"/>
</dbReference>
<evidence type="ECO:0000313" key="3">
    <source>
        <dbReference type="Proteomes" id="UP001295684"/>
    </source>
</evidence>
<keyword evidence="1" id="KW-0472">Membrane</keyword>
<name>A0AAD1UH58_EUPCR</name>
<dbReference type="EMBL" id="CAMPGE010007823">
    <property type="protein sequence ID" value="CAI2366740.1"/>
    <property type="molecule type" value="Genomic_DNA"/>
</dbReference>
<keyword evidence="1" id="KW-1133">Transmembrane helix</keyword>
<accession>A0AAD1UH58</accession>
<proteinExistence type="predicted"/>
<evidence type="ECO:0000256" key="1">
    <source>
        <dbReference type="SAM" id="Phobius"/>
    </source>
</evidence>
<dbReference type="InterPro" id="IPR011050">
    <property type="entry name" value="Pectin_lyase_fold/virulence"/>
</dbReference>
<reference evidence="2" key="1">
    <citation type="submission" date="2023-07" db="EMBL/GenBank/DDBJ databases">
        <authorList>
            <consortium name="AG Swart"/>
            <person name="Singh M."/>
            <person name="Singh A."/>
            <person name="Seah K."/>
            <person name="Emmerich C."/>
        </authorList>
    </citation>
    <scope>NUCLEOTIDE SEQUENCE</scope>
    <source>
        <strain evidence="2">DP1</strain>
    </source>
</reference>
<keyword evidence="1" id="KW-0812">Transmembrane</keyword>
<evidence type="ECO:0000313" key="2">
    <source>
        <dbReference type="EMBL" id="CAI2366740.1"/>
    </source>
</evidence>
<protein>
    <submittedName>
        <fullName evidence="2">Uncharacterized protein</fullName>
    </submittedName>
</protein>
<dbReference type="CDD" id="cd00185">
    <property type="entry name" value="TNFRSF"/>
    <property type="match status" value="1"/>
</dbReference>
<keyword evidence="3" id="KW-1185">Reference proteome</keyword>
<feature type="transmembrane region" description="Helical" evidence="1">
    <location>
        <begin position="1414"/>
        <end position="1434"/>
    </location>
</feature>
<comment type="caution">
    <text evidence="2">The sequence shown here is derived from an EMBL/GenBank/DDBJ whole genome shotgun (WGS) entry which is preliminary data.</text>
</comment>
<gene>
    <name evidence="2" type="ORF">ECRASSUSDP1_LOCUS8013</name>
</gene>
<dbReference type="SUPFAM" id="SSF51126">
    <property type="entry name" value="Pectin lyase-like"/>
    <property type="match status" value="2"/>
</dbReference>
<dbReference type="Proteomes" id="UP001295684">
    <property type="component" value="Unassembled WGS sequence"/>
</dbReference>